<evidence type="ECO:0000313" key="3">
    <source>
        <dbReference type="EMBL" id="MCK7592419.1"/>
    </source>
</evidence>
<dbReference type="SUPFAM" id="SSF56219">
    <property type="entry name" value="DNase I-like"/>
    <property type="match status" value="1"/>
</dbReference>
<dbReference type="EMBL" id="JALNMH010000001">
    <property type="protein sequence ID" value="MCK7592419.1"/>
    <property type="molecule type" value="Genomic_DNA"/>
</dbReference>
<organism evidence="3 4">
    <name type="scientific">Pseudomarimonas salicorniae</name>
    <dbReference type="NCBI Taxonomy" id="2933270"/>
    <lineage>
        <taxon>Bacteria</taxon>
        <taxon>Pseudomonadati</taxon>
        <taxon>Pseudomonadota</taxon>
        <taxon>Gammaproteobacteria</taxon>
        <taxon>Lysobacterales</taxon>
        <taxon>Lysobacteraceae</taxon>
        <taxon>Pseudomarimonas</taxon>
    </lineage>
</organism>
<evidence type="ECO:0000259" key="2">
    <source>
        <dbReference type="Pfam" id="PF03372"/>
    </source>
</evidence>
<sequence>MTGFRYRDVNAAPRAAFLYPRLAIGLLLSLGLAACEPTPMPGPVAQPPVAKGPPRSIGDVQGPAARSPYEGQTVTVQGVVTGNFVSGLEGFFMQDASGAEDGDRATSDGLFVSWKRDAQPKVRRGERLSVTGRVVELGARAPTLTALVDARIEVLGRAAVQATTLSRAPARAADWEALEGMWLRLPGPLVISGNANLSRFGELHMAFGERLRAPTDIASPGAKAQAVEDENRRRGLIIDDARGSEYPNRLWFLDPPLSNENPLRAGSLVYGVEGVLDARHGSWRLQLTEKLGRIEQAPRPAMPVLPKGLRLVSYNLGNLFNGNGRGGGFPTERGASSRQEYQRQRDKHVAVLAALQPDIAALSEVENEPLDERSALGDLVAALNRALGEAGDYRAVVGDSPGGPIQVALIYRAGRVGVEGEAVTLTTGPFAHGSRPPLAQGFIDFPSGRQLTVVANHFKSKGSCPESGNGEAGDLDAADGQGCWNAKRVASARALDLWMKSDPTGIDTPHRVLLGDFNAYTREDPLRLLRSLGWRDALPIRGEDLRHHSFVFNGQAGSLDHALVSPSLAGAITAALVWQINSDEAEVFDYNLERRPADLYRAEPFATSDHDPLVMVLDLERAAQ</sequence>
<dbReference type="Gene3D" id="3.60.10.10">
    <property type="entry name" value="Endonuclease/exonuclease/phosphatase"/>
    <property type="match status" value="1"/>
</dbReference>
<feature type="region of interest" description="Disordered" evidence="1">
    <location>
        <begin position="44"/>
        <end position="69"/>
    </location>
</feature>
<reference evidence="3" key="1">
    <citation type="submission" date="2022-04" db="EMBL/GenBank/DDBJ databases">
        <title>Lysobacter sp. CAU 1642 isolated from sea sand.</title>
        <authorList>
            <person name="Kim W."/>
        </authorList>
    </citation>
    <scope>NUCLEOTIDE SEQUENCE</scope>
    <source>
        <strain evidence="3">CAU 1642</strain>
    </source>
</reference>
<proteinExistence type="predicted"/>
<keyword evidence="4" id="KW-1185">Reference proteome</keyword>
<comment type="caution">
    <text evidence="3">The sequence shown here is derived from an EMBL/GenBank/DDBJ whole genome shotgun (WGS) entry which is preliminary data.</text>
</comment>
<dbReference type="Pfam" id="PF03372">
    <property type="entry name" value="Exo_endo_phos"/>
    <property type="match status" value="1"/>
</dbReference>
<dbReference type="InterPro" id="IPR005135">
    <property type="entry name" value="Endo/exonuclease/phosphatase"/>
</dbReference>
<evidence type="ECO:0000313" key="4">
    <source>
        <dbReference type="Proteomes" id="UP001431449"/>
    </source>
</evidence>
<dbReference type="PROSITE" id="PS51257">
    <property type="entry name" value="PROKAR_LIPOPROTEIN"/>
    <property type="match status" value="1"/>
</dbReference>
<dbReference type="InterPro" id="IPR047971">
    <property type="entry name" value="ExeM-like"/>
</dbReference>
<accession>A0ABT0GCZ8</accession>
<protein>
    <submittedName>
        <fullName evidence="3">ExeM/NucH family extracellular endonuclease</fullName>
    </submittedName>
</protein>
<evidence type="ECO:0000256" key="1">
    <source>
        <dbReference type="SAM" id="MobiDB-lite"/>
    </source>
</evidence>
<name>A0ABT0GCZ8_9GAMM</name>
<keyword evidence="3" id="KW-0378">Hydrolase</keyword>
<dbReference type="PANTHER" id="PTHR42834">
    <property type="entry name" value="ENDONUCLEASE/EXONUCLEASE/PHOSPHATASE FAMILY PROTEIN (AFU_ORTHOLOGUE AFUA_3G09210)"/>
    <property type="match status" value="1"/>
</dbReference>
<dbReference type="CDD" id="cd04486">
    <property type="entry name" value="YhcR_OBF_like"/>
    <property type="match status" value="1"/>
</dbReference>
<keyword evidence="3" id="KW-0255">Endonuclease</keyword>
<dbReference type="Proteomes" id="UP001431449">
    <property type="component" value="Unassembled WGS sequence"/>
</dbReference>
<dbReference type="PANTHER" id="PTHR42834:SF1">
    <property type="entry name" value="ENDONUCLEASE_EXONUCLEASE_PHOSPHATASE FAMILY PROTEIN (AFU_ORTHOLOGUE AFUA_3G09210)"/>
    <property type="match status" value="1"/>
</dbReference>
<feature type="domain" description="Endonuclease/exonuclease/phosphatase" evidence="2">
    <location>
        <begin position="335"/>
        <end position="610"/>
    </location>
</feature>
<dbReference type="RefSeq" id="WP_248204574.1">
    <property type="nucleotide sequence ID" value="NZ_JALNMH010000001.1"/>
</dbReference>
<gene>
    <name evidence="3" type="ORF">M0G41_01905</name>
</gene>
<keyword evidence="3" id="KW-0540">Nuclease</keyword>
<dbReference type="CDD" id="cd10283">
    <property type="entry name" value="MnuA_DNase1-like"/>
    <property type="match status" value="1"/>
</dbReference>
<dbReference type="NCBIfam" id="NF033681">
    <property type="entry name" value="ExeM_NucH_DNase"/>
    <property type="match status" value="1"/>
</dbReference>
<dbReference type="InterPro" id="IPR036691">
    <property type="entry name" value="Endo/exonu/phosph_ase_sf"/>
</dbReference>
<dbReference type="GO" id="GO:0004519">
    <property type="term" value="F:endonuclease activity"/>
    <property type="evidence" value="ECO:0007669"/>
    <property type="project" value="UniProtKB-KW"/>
</dbReference>